<dbReference type="EMBL" id="MVBN01000015">
    <property type="protein sequence ID" value="OOK63886.1"/>
    <property type="molecule type" value="Genomic_DNA"/>
</dbReference>
<evidence type="ECO:0000313" key="4">
    <source>
        <dbReference type="Proteomes" id="UP000189229"/>
    </source>
</evidence>
<evidence type="ECO:0000313" key="3">
    <source>
        <dbReference type="Proteomes" id="UP000188532"/>
    </source>
</evidence>
<comment type="caution">
    <text evidence="2">The sequence shown here is derived from an EMBL/GenBank/DDBJ whole genome shotgun (WGS) entry which is preliminary data.</text>
</comment>
<reference evidence="3 4" key="1">
    <citation type="submission" date="2017-02" db="EMBL/GenBank/DDBJ databases">
        <title>Complete genome sequences of Mycobacterium kansasii strains isolated from rhesus macaques.</title>
        <authorList>
            <person name="Panda A."/>
            <person name="Nagaraj S."/>
            <person name="Zhao X."/>
            <person name="Tettelin H."/>
            <person name="Detolla L.J."/>
        </authorList>
    </citation>
    <scope>NUCLEOTIDE SEQUENCE [LARGE SCALE GENOMIC DNA]</scope>
    <source>
        <strain evidence="1 3">11-3469</strain>
        <strain evidence="2 4">11-3813</strain>
    </source>
</reference>
<organism evidence="2 4">
    <name type="scientific">Mycobacterium kansasii</name>
    <dbReference type="NCBI Taxonomy" id="1768"/>
    <lineage>
        <taxon>Bacteria</taxon>
        <taxon>Bacillati</taxon>
        <taxon>Actinomycetota</taxon>
        <taxon>Actinomycetes</taxon>
        <taxon>Mycobacteriales</taxon>
        <taxon>Mycobacteriaceae</taxon>
        <taxon>Mycobacterium</taxon>
    </lineage>
</organism>
<dbReference type="Proteomes" id="UP000189229">
    <property type="component" value="Unassembled WGS sequence"/>
</dbReference>
<dbReference type="AlphaFoldDB" id="A0A1V3X1M9"/>
<evidence type="ECO:0000313" key="2">
    <source>
        <dbReference type="EMBL" id="OOK72401.1"/>
    </source>
</evidence>
<evidence type="ECO:0000313" key="1">
    <source>
        <dbReference type="EMBL" id="OOK63886.1"/>
    </source>
</evidence>
<sequence>MGIAHHISVRDLTRQATVTPGAWTRPEESTKCEFWVSG</sequence>
<dbReference type="Proteomes" id="UP000188532">
    <property type="component" value="Unassembled WGS sequence"/>
</dbReference>
<dbReference type="EMBL" id="MVBM01000005">
    <property type="protein sequence ID" value="OOK72401.1"/>
    <property type="molecule type" value="Genomic_DNA"/>
</dbReference>
<accession>A0A1V3X1M9</accession>
<name>A0A1V3X1M9_MYCKA</name>
<proteinExistence type="predicted"/>
<gene>
    <name evidence="1" type="ORF">BZL29_8410</name>
    <name evidence="2" type="ORF">BZL30_5295</name>
</gene>
<protein>
    <submittedName>
        <fullName evidence="2">Uncharacterized protein</fullName>
    </submittedName>
</protein>